<dbReference type="EC" id="2.3.1.157" evidence="18"/>
<feature type="binding site" evidence="18">
    <location>
        <position position="370"/>
    </location>
    <ligand>
        <name>UDP-N-acetyl-alpha-D-glucosamine</name>
        <dbReference type="ChEBI" id="CHEBI:57705"/>
    </ligand>
</feature>
<feature type="binding site" evidence="18">
    <location>
        <begin position="24"/>
        <end position="27"/>
    </location>
    <ligand>
        <name>UDP-N-acetyl-alpha-D-glucosamine</name>
        <dbReference type="ChEBI" id="CHEBI:57705"/>
    </ligand>
</feature>
<feature type="binding site" evidence="18">
    <location>
        <begin position="379"/>
        <end position="380"/>
    </location>
    <ligand>
        <name>acetyl-CoA</name>
        <dbReference type="ChEBI" id="CHEBI:57288"/>
    </ligand>
</feature>
<evidence type="ECO:0000256" key="13">
    <source>
        <dbReference type="ARBA" id="ARBA00023315"/>
    </source>
</evidence>
<comment type="pathway">
    <text evidence="18">Nucleotide-sugar biosynthesis; UDP-N-acetyl-alpha-D-glucosamine biosynthesis; N-acetyl-alpha-D-glucosamine 1-phosphate from alpha-D-glucosamine 6-phosphate (route II): step 2/2.</text>
</comment>
<keyword evidence="8 18" id="KW-0677">Repeat</keyword>
<evidence type="ECO:0000256" key="5">
    <source>
        <dbReference type="ARBA" id="ARBA00022679"/>
    </source>
</evidence>
<evidence type="ECO:0000256" key="18">
    <source>
        <dbReference type="HAMAP-Rule" id="MF_01631"/>
    </source>
</evidence>
<dbReference type="SUPFAM" id="SSF53448">
    <property type="entry name" value="Nucleotide-diphospho-sugar transferases"/>
    <property type="match status" value="1"/>
</dbReference>
<keyword evidence="10 18" id="KW-0133">Cell shape</keyword>
<dbReference type="GO" id="GO:0006048">
    <property type="term" value="P:UDP-N-acetylglucosamine biosynthetic process"/>
    <property type="evidence" value="ECO:0007669"/>
    <property type="project" value="UniProtKB-UniPathway"/>
</dbReference>
<dbReference type="EC" id="2.7.7.23" evidence="18"/>
<dbReference type="UniPathway" id="UPA00973"/>
<evidence type="ECO:0000256" key="7">
    <source>
        <dbReference type="ARBA" id="ARBA00022723"/>
    </source>
</evidence>
<keyword evidence="14 18" id="KW-0961">Cell wall biogenesis/degradation</keyword>
<dbReference type="AlphaFoldDB" id="A0A7W4JTJ7"/>
<dbReference type="Pfam" id="PF00132">
    <property type="entry name" value="Hexapep"/>
    <property type="match status" value="1"/>
</dbReference>
<dbReference type="InterPro" id="IPR025877">
    <property type="entry name" value="MobA-like_NTP_Trfase"/>
</dbReference>
<name>A0A7W4JTJ7_9PROT</name>
<dbReference type="GO" id="GO:0008360">
    <property type="term" value="P:regulation of cell shape"/>
    <property type="evidence" value="ECO:0007669"/>
    <property type="project" value="UniProtKB-KW"/>
</dbReference>
<dbReference type="InterPro" id="IPR050065">
    <property type="entry name" value="GlmU-like"/>
</dbReference>
<dbReference type="InterPro" id="IPR005882">
    <property type="entry name" value="Bifunctional_GlmU"/>
</dbReference>
<keyword evidence="11 18" id="KW-0573">Peptidoglycan synthesis</keyword>
<dbReference type="EMBL" id="JABEQF010000008">
    <property type="protein sequence ID" value="MBB2190668.1"/>
    <property type="molecule type" value="Genomic_DNA"/>
</dbReference>
<evidence type="ECO:0000256" key="1">
    <source>
        <dbReference type="ARBA" id="ARBA00004496"/>
    </source>
</evidence>
<feature type="binding site" evidence="18">
    <location>
        <position position="114"/>
    </location>
    <ligand>
        <name>Mg(2+)</name>
        <dbReference type="ChEBI" id="CHEBI:18420"/>
    </ligand>
</feature>
<feature type="binding site" evidence="18">
    <location>
        <position position="237"/>
    </location>
    <ligand>
        <name>Mg(2+)</name>
        <dbReference type="ChEBI" id="CHEBI:18420"/>
    </ligand>
</feature>
<feature type="binding site" evidence="18">
    <location>
        <position position="398"/>
    </location>
    <ligand>
        <name>acetyl-CoA</name>
        <dbReference type="ChEBI" id="CHEBI:57288"/>
    </ligand>
</feature>
<keyword evidence="6 18" id="KW-0548">Nucleotidyltransferase</keyword>
<comment type="pathway">
    <text evidence="18">Bacterial outer membrane biogenesis; LPS lipid A biosynthesis.</text>
</comment>
<feature type="binding site" evidence="18">
    <location>
        <position position="237"/>
    </location>
    <ligand>
        <name>UDP-N-acetyl-alpha-D-glucosamine</name>
        <dbReference type="ChEBI" id="CHEBI:57705"/>
    </ligand>
</feature>
<evidence type="ECO:0000313" key="20">
    <source>
        <dbReference type="EMBL" id="MBB2190668.1"/>
    </source>
</evidence>
<feature type="binding site" evidence="18">
    <location>
        <position position="86"/>
    </location>
    <ligand>
        <name>UDP-N-acetyl-alpha-D-glucosamine</name>
        <dbReference type="ChEBI" id="CHEBI:57705"/>
    </ligand>
</feature>
<keyword evidence="4 18" id="KW-0963">Cytoplasm</keyword>
<feature type="region of interest" description="Linker" evidence="18">
    <location>
        <begin position="240"/>
        <end position="260"/>
    </location>
</feature>
<keyword evidence="12 18" id="KW-0511">Multifunctional enzyme</keyword>
<dbReference type="Gene3D" id="3.90.550.10">
    <property type="entry name" value="Spore Coat Polysaccharide Biosynthesis Protein SpsA, Chain A"/>
    <property type="match status" value="1"/>
</dbReference>
<keyword evidence="7 18" id="KW-0479">Metal-binding</keyword>
<dbReference type="GO" id="GO:0009252">
    <property type="term" value="P:peptidoglycan biosynthetic process"/>
    <property type="evidence" value="ECO:0007669"/>
    <property type="project" value="UniProtKB-UniRule"/>
</dbReference>
<feature type="binding site" evidence="18">
    <location>
        <position position="373"/>
    </location>
    <ligand>
        <name>acetyl-CoA</name>
        <dbReference type="ChEBI" id="CHEBI:57288"/>
    </ligand>
</feature>
<keyword evidence="5 18" id="KW-0808">Transferase</keyword>
<dbReference type="Proteomes" id="UP000555756">
    <property type="component" value="Unassembled WGS sequence"/>
</dbReference>
<feature type="binding site" evidence="18">
    <location>
        <begin position="112"/>
        <end position="114"/>
    </location>
    <ligand>
        <name>UDP-N-acetyl-alpha-D-glucosamine</name>
        <dbReference type="ChEBI" id="CHEBI:57705"/>
    </ligand>
</feature>
<feature type="binding site" evidence="18">
    <location>
        <begin position="91"/>
        <end position="92"/>
    </location>
    <ligand>
        <name>UDP-N-acetyl-alpha-D-glucosamine</name>
        <dbReference type="ChEBI" id="CHEBI:57705"/>
    </ligand>
</feature>
<dbReference type="GO" id="GO:0005737">
    <property type="term" value="C:cytoplasm"/>
    <property type="evidence" value="ECO:0007669"/>
    <property type="project" value="UniProtKB-SubCell"/>
</dbReference>
<accession>A0A7W4JTJ7</accession>
<feature type="binding site" evidence="18">
    <location>
        <position position="416"/>
    </location>
    <ligand>
        <name>acetyl-CoA</name>
        <dbReference type="ChEBI" id="CHEBI:57288"/>
    </ligand>
</feature>
<reference evidence="20 21" key="1">
    <citation type="submission" date="2020-04" db="EMBL/GenBank/DDBJ databases">
        <title>Description of novel Gluconacetobacter.</title>
        <authorList>
            <person name="Sombolestani A."/>
        </authorList>
    </citation>
    <scope>NUCLEOTIDE SEQUENCE [LARGE SCALE GENOMIC DNA]</scope>
    <source>
        <strain evidence="20 21">LMG 21311</strain>
    </source>
</reference>
<dbReference type="RefSeq" id="WP_183119815.1">
    <property type="nucleotide sequence ID" value="NZ_JABEQF010000008.1"/>
</dbReference>
<feature type="binding site" evidence="18">
    <location>
        <position position="151"/>
    </location>
    <ligand>
        <name>UDP-N-acetyl-alpha-D-glucosamine</name>
        <dbReference type="ChEBI" id="CHEBI:57705"/>
    </ligand>
</feature>
<comment type="catalytic activity">
    <reaction evidence="15 18">
        <text>alpha-D-glucosamine 1-phosphate + acetyl-CoA = N-acetyl-alpha-D-glucosamine 1-phosphate + CoA + H(+)</text>
        <dbReference type="Rhea" id="RHEA:13725"/>
        <dbReference type="ChEBI" id="CHEBI:15378"/>
        <dbReference type="ChEBI" id="CHEBI:57287"/>
        <dbReference type="ChEBI" id="CHEBI:57288"/>
        <dbReference type="ChEBI" id="CHEBI:57776"/>
        <dbReference type="ChEBI" id="CHEBI:58516"/>
        <dbReference type="EC" id="2.3.1.157"/>
    </reaction>
</comment>
<comment type="catalytic activity">
    <reaction evidence="16 18">
        <text>N-acetyl-alpha-D-glucosamine 1-phosphate + UTP + H(+) = UDP-N-acetyl-alpha-D-glucosamine + diphosphate</text>
        <dbReference type="Rhea" id="RHEA:13509"/>
        <dbReference type="ChEBI" id="CHEBI:15378"/>
        <dbReference type="ChEBI" id="CHEBI:33019"/>
        <dbReference type="ChEBI" id="CHEBI:46398"/>
        <dbReference type="ChEBI" id="CHEBI:57705"/>
        <dbReference type="ChEBI" id="CHEBI:57776"/>
        <dbReference type="EC" id="2.7.7.23"/>
    </reaction>
</comment>
<evidence type="ECO:0000256" key="12">
    <source>
        <dbReference type="ARBA" id="ARBA00023268"/>
    </source>
</evidence>
<dbReference type="GO" id="GO:0000287">
    <property type="term" value="F:magnesium ion binding"/>
    <property type="evidence" value="ECO:0007669"/>
    <property type="project" value="UniProtKB-UniRule"/>
</dbReference>
<dbReference type="GO" id="GO:0019134">
    <property type="term" value="F:glucosamine-1-phosphate N-acetyltransferase activity"/>
    <property type="evidence" value="ECO:0007669"/>
    <property type="project" value="UniProtKB-UniRule"/>
</dbReference>
<gene>
    <name evidence="18 20" type="primary">glmU</name>
    <name evidence="20" type="ORF">HLH34_11975</name>
</gene>
<feature type="binding site" evidence="18">
    <location>
        <position position="359"/>
    </location>
    <ligand>
        <name>UDP-N-acetyl-alpha-D-glucosamine</name>
        <dbReference type="ChEBI" id="CHEBI:57705"/>
    </ligand>
</feature>
<feature type="binding site" evidence="18">
    <location>
        <position position="326"/>
    </location>
    <ligand>
        <name>UDP-N-acetyl-alpha-D-glucosamine</name>
        <dbReference type="ChEBI" id="CHEBI:57705"/>
    </ligand>
</feature>
<evidence type="ECO:0000256" key="11">
    <source>
        <dbReference type="ARBA" id="ARBA00022984"/>
    </source>
</evidence>
<feature type="region of interest" description="N-acetyltransferase" evidence="18">
    <location>
        <begin position="261"/>
        <end position="457"/>
    </location>
</feature>
<comment type="subcellular location">
    <subcellularLocation>
        <location evidence="1 18">Cytoplasm</location>
    </subcellularLocation>
</comment>
<dbReference type="InterPro" id="IPR018357">
    <property type="entry name" value="Hexapep_transf_CS"/>
</dbReference>
<dbReference type="PROSITE" id="PS00101">
    <property type="entry name" value="HEXAPEP_TRANSFERASES"/>
    <property type="match status" value="1"/>
</dbReference>
<evidence type="ECO:0000256" key="9">
    <source>
        <dbReference type="ARBA" id="ARBA00022842"/>
    </source>
</evidence>
<organism evidence="20 21">
    <name type="scientific">Gluconacetobacter azotocaptans</name>
    <dbReference type="NCBI Taxonomy" id="142834"/>
    <lineage>
        <taxon>Bacteria</taxon>
        <taxon>Pseudomonadati</taxon>
        <taxon>Pseudomonadota</taxon>
        <taxon>Alphaproteobacteria</taxon>
        <taxon>Acetobacterales</taxon>
        <taxon>Acetobacteraceae</taxon>
        <taxon>Gluconacetobacter</taxon>
    </lineage>
</organism>
<keyword evidence="21" id="KW-1185">Reference proteome</keyword>
<keyword evidence="9 18" id="KW-0460">Magnesium</keyword>
<feature type="active site" description="Proton acceptor" evidence="18">
    <location>
        <position position="356"/>
    </location>
</feature>
<comment type="cofactor">
    <cofactor evidence="18">
        <name>Mg(2+)</name>
        <dbReference type="ChEBI" id="CHEBI:18420"/>
    </cofactor>
    <text evidence="18">Binds 1 Mg(2+) ion per subunit.</text>
</comment>
<dbReference type="GO" id="GO:0016020">
    <property type="term" value="C:membrane"/>
    <property type="evidence" value="ECO:0007669"/>
    <property type="project" value="GOC"/>
</dbReference>
<evidence type="ECO:0000256" key="4">
    <source>
        <dbReference type="ARBA" id="ARBA00022490"/>
    </source>
</evidence>
<dbReference type="PANTHER" id="PTHR43584:SF3">
    <property type="entry name" value="BIFUNCTIONAL PROTEIN GLMU"/>
    <property type="match status" value="1"/>
</dbReference>
<evidence type="ECO:0000256" key="14">
    <source>
        <dbReference type="ARBA" id="ARBA00023316"/>
    </source>
</evidence>
<protein>
    <recommendedName>
        <fullName evidence="18">Bifunctional protein GlmU</fullName>
    </recommendedName>
    <domain>
        <recommendedName>
            <fullName evidence="18">UDP-N-acetylglucosamine pyrophosphorylase</fullName>
            <ecNumber evidence="18">2.7.7.23</ecNumber>
        </recommendedName>
        <alternativeName>
            <fullName evidence="18">N-acetylglucosamine-1-phosphate uridyltransferase</fullName>
        </alternativeName>
    </domain>
    <domain>
        <recommendedName>
            <fullName evidence="18">Glucosamine-1-phosphate N-acetyltransferase</fullName>
            <ecNumber evidence="18">2.3.1.157</ecNumber>
        </recommendedName>
    </domain>
</protein>
<dbReference type="CDD" id="cd03353">
    <property type="entry name" value="LbH_GlmU_C"/>
    <property type="match status" value="1"/>
</dbReference>
<dbReference type="GO" id="GO:0000902">
    <property type="term" value="P:cell morphogenesis"/>
    <property type="evidence" value="ECO:0007669"/>
    <property type="project" value="UniProtKB-UniRule"/>
</dbReference>
<feature type="binding site" evidence="18">
    <location>
        <position position="433"/>
    </location>
    <ligand>
        <name>acetyl-CoA</name>
        <dbReference type="ChEBI" id="CHEBI:57288"/>
    </ligand>
</feature>
<feature type="domain" description="MobA-like NTP transferase" evidence="19">
    <location>
        <begin position="21"/>
        <end position="140"/>
    </location>
</feature>
<comment type="caution">
    <text evidence="20">The sequence shown here is derived from an EMBL/GenBank/DDBJ whole genome shotgun (WGS) entry which is preliminary data.</text>
</comment>
<evidence type="ECO:0000256" key="3">
    <source>
        <dbReference type="ARBA" id="ARBA00007947"/>
    </source>
</evidence>
<dbReference type="InterPro" id="IPR001451">
    <property type="entry name" value="Hexapep"/>
</dbReference>
<comment type="similarity">
    <text evidence="3 18">In the N-terminal section; belongs to the N-acetylglucosamine-1-phosphate uridyltransferase family.</text>
</comment>
<dbReference type="Pfam" id="PF14602">
    <property type="entry name" value="Hexapep_2"/>
    <property type="match status" value="1"/>
</dbReference>
<evidence type="ECO:0000256" key="8">
    <source>
        <dbReference type="ARBA" id="ARBA00022737"/>
    </source>
</evidence>
<feature type="binding site" evidence="18">
    <location>
        <position position="344"/>
    </location>
    <ligand>
        <name>UDP-N-acetyl-alpha-D-glucosamine</name>
        <dbReference type="ChEBI" id="CHEBI:57705"/>
    </ligand>
</feature>
<comment type="subunit">
    <text evidence="18">Homotrimer.</text>
</comment>
<sequence length="457" mass="47190">MNATAESAPVRGTAAHRPATAVILAAGLGTRMKSDRPKVMHPLAGRPMLRYLLDNAASVFDRIVVVVGPGMEQVASLAAPHAVVVQHDRLGTAHAALQAADLFGDGDVAILYGDNPLITADTMRRLLACRAEDGVGLALLAMRPRDPARYGRVVTEGGLVRRIVEWADATPQERAIDLCNAGVLCAGADAFGAWLHAVGNDNAKGEYYLGDVVAQAVADGRQVRAVEAAEDELRGINSRAELAEAEACVQGRLRAAALDGGATLVAPETVFLSADTVLEPDVTVQPHVVFGPGVTVRRGAEIRAFSHLEGCVVGPGALIGPYARLRPGSDVGPDAHVGNFVELKAVTMGAGAKANHLTYLGDATVGPGTNIGAGTISCNYDGVFKHRTTIGEGCFIGSDSILVAPVAIGDGALVAAGSVITEDVPPGALALGRARQTNKDGRGAAMRAALRKKKEQG</sequence>
<feature type="binding site" evidence="18">
    <location>
        <position position="165"/>
    </location>
    <ligand>
        <name>UDP-N-acetyl-alpha-D-glucosamine</name>
        <dbReference type="ChEBI" id="CHEBI:57705"/>
    </ligand>
</feature>
<dbReference type="NCBIfam" id="NF010933">
    <property type="entry name" value="PRK14353.1"/>
    <property type="match status" value="1"/>
</dbReference>
<dbReference type="SUPFAM" id="SSF51161">
    <property type="entry name" value="Trimeric LpxA-like enzymes"/>
    <property type="match status" value="1"/>
</dbReference>
<comment type="similarity">
    <text evidence="2 18">In the C-terminal section; belongs to the transferase hexapeptide repeat family.</text>
</comment>
<dbReference type="Pfam" id="PF12804">
    <property type="entry name" value="NTP_transf_3"/>
    <property type="match status" value="1"/>
</dbReference>
<dbReference type="GO" id="GO:0009245">
    <property type="term" value="P:lipid A biosynthetic process"/>
    <property type="evidence" value="ECO:0007669"/>
    <property type="project" value="UniProtKB-UniRule"/>
</dbReference>
<comment type="function">
    <text evidence="17 18">Catalyzes the last two sequential reactions in the de novo biosynthetic pathway for UDP-N-acetylglucosamine (UDP-GlcNAc). The C-terminal domain catalyzes the transfer of acetyl group from acetyl coenzyme A to glucosamine-1-phosphate (GlcN-1-P) to produce N-acetylglucosamine-1-phosphate (GlcNAc-1-P), which is converted into UDP-GlcNAc by the transfer of uridine 5-monophosphate (from uridine 5-triphosphate), a reaction catalyzed by the N-terminal domain.</text>
</comment>
<evidence type="ECO:0000256" key="2">
    <source>
        <dbReference type="ARBA" id="ARBA00007707"/>
    </source>
</evidence>
<feature type="region of interest" description="Pyrophosphorylase" evidence="18">
    <location>
        <begin position="1"/>
        <end position="239"/>
    </location>
</feature>
<feature type="binding site" evidence="18">
    <location>
        <position position="180"/>
    </location>
    <ligand>
        <name>UDP-N-acetyl-alpha-D-glucosamine</name>
        <dbReference type="ChEBI" id="CHEBI:57705"/>
    </ligand>
</feature>
<evidence type="ECO:0000256" key="15">
    <source>
        <dbReference type="ARBA" id="ARBA00048247"/>
    </source>
</evidence>
<dbReference type="UniPathway" id="UPA00113">
    <property type="reaction ID" value="UER00532"/>
</dbReference>
<evidence type="ECO:0000256" key="16">
    <source>
        <dbReference type="ARBA" id="ARBA00048493"/>
    </source>
</evidence>
<dbReference type="Gene3D" id="2.160.10.10">
    <property type="entry name" value="Hexapeptide repeat proteins"/>
    <property type="match status" value="1"/>
</dbReference>
<evidence type="ECO:0000256" key="10">
    <source>
        <dbReference type="ARBA" id="ARBA00022960"/>
    </source>
</evidence>
<evidence type="ECO:0000256" key="6">
    <source>
        <dbReference type="ARBA" id="ARBA00022695"/>
    </source>
</evidence>
<dbReference type="GO" id="GO:0003977">
    <property type="term" value="F:UDP-N-acetylglucosamine diphosphorylase activity"/>
    <property type="evidence" value="ECO:0007669"/>
    <property type="project" value="UniProtKB-UniRule"/>
</dbReference>
<evidence type="ECO:0000256" key="17">
    <source>
        <dbReference type="ARBA" id="ARBA00049628"/>
    </source>
</evidence>
<dbReference type="NCBIfam" id="TIGR01173">
    <property type="entry name" value="glmU"/>
    <property type="match status" value="1"/>
</dbReference>
<comment type="pathway">
    <text evidence="18">Nucleotide-sugar biosynthesis; UDP-N-acetyl-alpha-D-glucosamine biosynthesis; UDP-N-acetyl-alpha-D-glucosamine from N-acetyl-alpha-D-glucosamine 1-phosphate: step 1/1.</text>
</comment>
<dbReference type="InterPro" id="IPR029044">
    <property type="entry name" value="Nucleotide-diphossugar_trans"/>
</dbReference>
<proteinExistence type="inferred from homology"/>
<evidence type="ECO:0000259" key="19">
    <source>
        <dbReference type="Pfam" id="PF12804"/>
    </source>
</evidence>
<keyword evidence="13 18" id="KW-0012">Acyltransferase</keyword>
<dbReference type="GO" id="GO:0071555">
    <property type="term" value="P:cell wall organization"/>
    <property type="evidence" value="ECO:0007669"/>
    <property type="project" value="UniProtKB-KW"/>
</dbReference>
<dbReference type="PANTHER" id="PTHR43584">
    <property type="entry name" value="NUCLEOTIDYL TRANSFERASE"/>
    <property type="match status" value="1"/>
</dbReference>
<dbReference type="CDD" id="cd02540">
    <property type="entry name" value="GT2_GlmU_N_bac"/>
    <property type="match status" value="1"/>
</dbReference>
<dbReference type="InterPro" id="IPR038009">
    <property type="entry name" value="GlmU_C_LbH"/>
</dbReference>
<dbReference type="InterPro" id="IPR011004">
    <property type="entry name" value="Trimer_LpxA-like_sf"/>
</dbReference>
<dbReference type="HAMAP" id="MF_01631">
    <property type="entry name" value="GlmU"/>
    <property type="match status" value="1"/>
</dbReference>
<feature type="binding site" evidence="18">
    <location>
        <position position="38"/>
    </location>
    <ligand>
        <name>UDP-N-acetyl-alpha-D-glucosamine</name>
        <dbReference type="ChEBI" id="CHEBI:57705"/>
    </ligand>
</feature>
<evidence type="ECO:0000313" key="21">
    <source>
        <dbReference type="Proteomes" id="UP000555756"/>
    </source>
</evidence>